<protein>
    <recommendedName>
        <fullName evidence="6">DNA-binding protein</fullName>
    </recommendedName>
</protein>
<dbReference type="InterPro" id="IPR000119">
    <property type="entry name" value="Hist_DNA-bd"/>
</dbReference>
<evidence type="ECO:0000256" key="2">
    <source>
        <dbReference type="ARBA" id="ARBA00023125"/>
    </source>
</evidence>
<evidence type="ECO:0000313" key="4">
    <source>
        <dbReference type="EMBL" id="OGD75539.1"/>
    </source>
</evidence>
<dbReference type="EMBL" id="MFAK01000002">
    <property type="protein sequence ID" value="OGD75539.1"/>
    <property type="molecule type" value="Genomic_DNA"/>
</dbReference>
<evidence type="ECO:0000256" key="1">
    <source>
        <dbReference type="ARBA" id="ARBA00023067"/>
    </source>
</evidence>
<dbReference type="GO" id="GO:0030527">
    <property type="term" value="F:structural constituent of chromatin"/>
    <property type="evidence" value="ECO:0007669"/>
    <property type="project" value="InterPro"/>
</dbReference>
<evidence type="ECO:0000256" key="3">
    <source>
        <dbReference type="RuleBase" id="RU003939"/>
    </source>
</evidence>
<keyword evidence="1" id="KW-0226">DNA condensation</keyword>
<gene>
    <name evidence="4" type="ORF">A2228_03510</name>
</gene>
<comment type="similarity">
    <text evidence="3">Belongs to the bacterial histone-like protein family.</text>
</comment>
<dbReference type="SMART" id="SM00411">
    <property type="entry name" value="BHL"/>
    <property type="match status" value="1"/>
</dbReference>
<dbReference type="Pfam" id="PF00216">
    <property type="entry name" value="Bac_DNA_binding"/>
    <property type="match status" value="1"/>
</dbReference>
<accession>A0A1F5F7C5</accession>
<dbReference type="SUPFAM" id="SSF47729">
    <property type="entry name" value="IHF-like DNA-binding proteins"/>
    <property type="match status" value="1"/>
</dbReference>
<dbReference type="PANTHER" id="PTHR33175:SF3">
    <property type="entry name" value="DNA-BINDING PROTEIN HU-BETA"/>
    <property type="match status" value="1"/>
</dbReference>
<keyword evidence="2" id="KW-0238">DNA-binding</keyword>
<name>A0A1F5F7C5_9BACT</name>
<proteinExistence type="inferred from homology"/>
<comment type="caution">
    <text evidence="4">The sequence shown here is derived from an EMBL/GenBank/DDBJ whole genome shotgun (WGS) entry which is preliminary data.</text>
</comment>
<dbReference type="InterPro" id="IPR010992">
    <property type="entry name" value="IHF-like_DNA-bd_dom_sf"/>
</dbReference>
<dbReference type="PANTHER" id="PTHR33175">
    <property type="entry name" value="DNA-BINDING PROTEIN HU"/>
    <property type="match status" value="1"/>
</dbReference>
<evidence type="ECO:0000313" key="5">
    <source>
        <dbReference type="Proteomes" id="UP000176191"/>
    </source>
</evidence>
<dbReference type="Proteomes" id="UP000176191">
    <property type="component" value="Unassembled WGS sequence"/>
</dbReference>
<dbReference type="Gene3D" id="4.10.520.10">
    <property type="entry name" value="IHF-like DNA-binding proteins"/>
    <property type="match status" value="1"/>
</dbReference>
<dbReference type="GO" id="GO:0005829">
    <property type="term" value="C:cytosol"/>
    <property type="evidence" value="ECO:0007669"/>
    <property type="project" value="TreeGrafter"/>
</dbReference>
<evidence type="ECO:0008006" key="6">
    <source>
        <dbReference type="Google" id="ProtNLM"/>
    </source>
</evidence>
<organism evidence="4 5">
    <name type="scientific">Candidatus Collierbacteria bacterium RIFOXYA2_FULL_46_10</name>
    <dbReference type="NCBI Taxonomy" id="1817726"/>
    <lineage>
        <taxon>Bacteria</taxon>
        <taxon>Candidatus Collieribacteriota</taxon>
    </lineage>
</organism>
<dbReference type="AlphaFoldDB" id="A0A1F5F7C5"/>
<dbReference type="GO" id="GO:0030261">
    <property type="term" value="P:chromosome condensation"/>
    <property type="evidence" value="ECO:0007669"/>
    <property type="project" value="UniProtKB-KW"/>
</dbReference>
<reference evidence="4 5" key="1">
    <citation type="journal article" date="2016" name="Nat. Commun.">
        <title>Thousands of microbial genomes shed light on interconnected biogeochemical processes in an aquifer system.</title>
        <authorList>
            <person name="Anantharaman K."/>
            <person name="Brown C.T."/>
            <person name="Hug L.A."/>
            <person name="Sharon I."/>
            <person name="Castelle C.J."/>
            <person name="Probst A.J."/>
            <person name="Thomas B.C."/>
            <person name="Singh A."/>
            <person name="Wilkins M.J."/>
            <person name="Karaoz U."/>
            <person name="Brodie E.L."/>
            <person name="Williams K.H."/>
            <person name="Hubbard S.S."/>
            <person name="Banfield J.F."/>
        </authorList>
    </citation>
    <scope>NUCLEOTIDE SEQUENCE [LARGE SCALE GENOMIC DNA]</scope>
</reference>
<sequence length="91" mass="9979">MKKSDFYQVVAKSAHMTKKTAKDAIDTFLSEVVKNLKKGDKVVLSGVGTLSVGKVGPKDVVPFGKSDKRTTVKAHHVVNFKAAKPLRKIIW</sequence>
<dbReference type="GO" id="GO:0003677">
    <property type="term" value="F:DNA binding"/>
    <property type="evidence" value="ECO:0007669"/>
    <property type="project" value="UniProtKB-KW"/>
</dbReference>